<comment type="caution">
    <text evidence="1">The sequence shown here is derived from an EMBL/GenBank/DDBJ whole genome shotgun (WGS) entry which is preliminary data.</text>
</comment>
<dbReference type="EMBL" id="BAABDC010000004">
    <property type="protein sequence ID" value="GAA3710707.1"/>
    <property type="molecule type" value="Genomic_DNA"/>
</dbReference>
<organism evidence="1 2">
    <name type="scientific">Terrabacter ginsenosidimutans</name>
    <dbReference type="NCBI Taxonomy" id="490575"/>
    <lineage>
        <taxon>Bacteria</taxon>
        <taxon>Bacillati</taxon>
        <taxon>Actinomycetota</taxon>
        <taxon>Actinomycetes</taxon>
        <taxon>Micrococcales</taxon>
        <taxon>Intrasporangiaceae</taxon>
        <taxon>Terrabacter</taxon>
    </lineage>
</organism>
<evidence type="ECO:0000313" key="2">
    <source>
        <dbReference type="Proteomes" id="UP001501468"/>
    </source>
</evidence>
<accession>A0ABP7DXY3</accession>
<reference evidence="2" key="1">
    <citation type="journal article" date="2019" name="Int. J. Syst. Evol. Microbiol.">
        <title>The Global Catalogue of Microorganisms (GCM) 10K type strain sequencing project: providing services to taxonomists for standard genome sequencing and annotation.</title>
        <authorList>
            <consortium name="The Broad Institute Genomics Platform"/>
            <consortium name="The Broad Institute Genome Sequencing Center for Infectious Disease"/>
            <person name="Wu L."/>
            <person name="Ma J."/>
        </authorList>
    </citation>
    <scope>NUCLEOTIDE SEQUENCE [LARGE SCALE GENOMIC DNA]</scope>
    <source>
        <strain evidence="2">JCM 17125</strain>
    </source>
</reference>
<name>A0ABP7DXY3_9MICO</name>
<dbReference type="Proteomes" id="UP001501468">
    <property type="component" value="Unassembled WGS sequence"/>
</dbReference>
<protein>
    <submittedName>
        <fullName evidence="1">Uncharacterized protein</fullName>
    </submittedName>
</protein>
<keyword evidence="2" id="KW-1185">Reference proteome</keyword>
<evidence type="ECO:0000313" key="1">
    <source>
        <dbReference type="EMBL" id="GAA3710707.1"/>
    </source>
</evidence>
<proteinExistence type="predicted"/>
<gene>
    <name evidence="1" type="ORF">GCM10022399_29440</name>
</gene>
<sequence>MTANAVVHVATPEPLSVCVPEAQLRAVEPSLKVTVPVGTPPPGPTAPTVAVKVTLCPVTTGVTDVVRLVVVEAALTTWLTTVEVEAWWFDEPP</sequence>